<feature type="compositionally biased region" description="Polar residues" evidence="9">
    <location>
        <begin position="268"/>
        <end position="279"/>
    </location>
</feature>
<comment type="cofactor">
    <cofactor evidence="3">
        <name>Ni(2+)</name>
        <dbReference type="ChEBI" id="CHEBI:49786"/>
    </cofactor>
</comment>
<dbReference type="Pfam" id="PF01937">
    <property type="entry name" value="ARMT1-like_dom"/>
    <property type="match status" value="1"/>
</dbReference>
<feature type="compositionally biased region" description="Polar residues" evidence="9">
    <location>
        <begin position="58"/>
        <end position="68"/>
    </location>
</feature>
<evidence type="ECO:0000256" key="3">
    <source>
        <dbReference type="ARBA" id="ARBA00001967"/>
    </source>
</evidence>
<protein>
    <recommendedName>
        <fullName evidence="10">Damage-control phosphatase ARMT1-like metal-binding domain-containing protein</fullName>
    </recommendedName>
</protein>
<comment type="cofactor">
    <cofactor evidence="2">
        <name>Mn(2+)</name>
        <dbReference type="ChEBI" id="CHEBI:29035"/>
    </cofactor>
</comment>
<evidence type="ECO:0000256" key="6">
    <source>
        <dbReference type="ARBA" id="ARBA00022801"/>
    </source>
</evidence>
<dbReference type="Gene3D" id="3.40.50.10880">
    <property type="entry name" value="Uncharacterised protein PF01937, DUF89, domain 3"/>
    <property type="match status" value="1"/>
</dbReference>
<feature type="compositionally biased region" description="Basic and acidic residues" evidence="9">
    <location>
        <begin position="257"/>
        <end position="267"/>
    </location>
</feature>
<feature type="region of interest" description="Disordered" evidence="9">
    <location>
        <begin position="1"/>
        <end position="83"/>
    </location>
</feature>
<dbReference type="GO" id="GO:0006974">
    <property type="term" value="P:DNA damage response"/>
    <property type="evidence" value="ECO:0007669"/>
    <property type="project" value="TreeGrafter"/>
</dbReference>
<evidence type="ECO:0000256" key="2">
    <source>
        <dbReference type="ARBA" id="ARBA00001936"/>
    </source>
</evidence>
<dbReference type="GO" id="GO:0046872">
    <property type="term" value="F:metal ion binding"/>
    <property type="evidence" value="ECO:0007669"/>
    <property type="project" value="UniProtKB-KW"/>
</dbReference>
<feature type="region of interest" description="Disordered" evidence="9">
    <location>
        <begin position="102"/>
        <end position="162"/>
    </location>
</feature>
<dbReference type="PANTHER" id="PTHR12260">
    <property type="entry name" value="DAMAGE-CONTROL PHOSPHATASE ARMT1"/>
    <property type="match status" value="1"/>
</dbReference>
<dbReference type="GO" id="GO:0005634">
    <property type="term" value="C:nucleus"/>
    <property type="evidence" value="ECO:0007669"/>
    <property type="project" value="TreeGrafter"/>
</dbReference>
<proteinExistence type="inferred from homology"/>
<evidence type="ECO:0000256" key="1">
    <source>
        <dbReference type="ARBA" id="ARBA00001326"/>
    </source>
</evidence>
<name>A0A1A8VS80_PLAOA</name>
<dbReference type="InterPro" id="IPR002791">
    <property type="entry name" value="ARMT1-like_metal-bd"/>
</dbReference>
<feature type="compositionally biased region" description="Basic residues" evidence="9">
    <location>
        <begin position="22"/>
        <end position="36"/>
    </location>
</feature>
<feature type="region of interest" description="Disordered" evidence="9">
    <location>
        <begin position="239"/>
        <end position="338"/>
    </location>
</feature>
<keyword evidence="5" id="KW-0479">Metal-binding</keyword>
<feature type="compositionally biased region" description="Basic and acidic residues" evidence="9">
    <location>
        <begin position="502"/>
        <end position="511"/>
    </location>
</feature>
<evidence type="ECO:0000313" key="11">
    <source>
        <dbReference type="EMBL" id="SBS81670.1"/>
    </source>
</evidence>
<evidence type="ECO:0000256" key="9">
    <source>
        <dbReference type="SAM" id="MobiDB-lite"/>
    </source>
</evidence>
<feature type="compositionally biased region" description="Basic and acidic residues" evidence="9">
    <location>
        <begin position="37"/>
        <end position="56"/>
    </location>
</feature>
<comment type="catalytic activity">
    <reaction evidence="8">
        <text>beta-D-fructose 6-phosphate = dihydroxyacetone + D-glyceraldehyde 3-phosphate</text>
        <dbReference type="Rhea" id="RHEA:28002"/>
        <dbReference type="ChEBI" id="CHEBI:16016"/>
        <dbReference type="ChEBI" id="CHEBI:57634"/>
        <dbReference type="ChEBI" id="CHEBI:59776"/>
    </reaction>
</comment>
<evidence type="ECO:0000256" key="7">
    <source>
        <dbReference type="ARBA" id="ARBA00023211"/>
    </source>
</evidence>
<sequence>MSLSITIKGGLPSSDSEEGRVAHKKSASNMVHKTKLRKENIDSRKIKSVVKKEKTLSAKLTDSTSLTSVEKKNVKEKRNSQNRKYLLNTSLSSKASVLSRFVSQNSQHDGSSKSTEKKKVQSATSGKVVKPNTKLVRDTLEGGKGVSRVPPHSPPSGTPRSFTSHLTEGFIDGLSDRLTDGFPKSVPKGLSKNGPKIVQTMLTKNNSPKRNKTVASSNINTNVNKKNHKLGKLLAQSDKSLKKKKNKIGKSFVNLKKNMDTMKDDNTGKFNQTDSSQNGNEKKRKTYKGENKGTNGNYIEAHITEGQKDESLSNLQTGNEDSTGAEKQNTTGNAIYDPTEHLGDDFSFANPNTYRSETSDVFFTRGCYEPSRDIFKEEKYYYNANEVGKSLLPGYKSVTFDGLNDDKREALDFNDTGYAQQNEMYSPNVFYPPHNYTPHLSSSGPNEAYYVHNQQVLSNYLFTSADVAKGSIHRQYNSGVAYPYGVPFIDIAAAVKQCGEKKQRMEEKQRGENTTGTSNGERRSNGSGGCSGSIRKSDCNHTFCSASDHLYTNLVTYFKDDFFYLRKEGEQLPSCLTCEKPNTMENDTVVRRIPNVILKRVEKQNEKYNEEKNIYVTLTKLRDLFINANTCTHEILQCKEDEEYWNFILTYITKNNFTIAKSPWLFNELYFYRYLSCIYDFENSHYDFFLCEKNNSINCNRPIIEQICTCTKSLIDMYNVKEDKKIFYVFFYFSLWSNQFDLSWNPTKNKNVTMEHTKDEKNIMNKTLKEKKFYFDTDDIDKLHNSFYLENILTNDIDDVHRDVTAKVGKRLDIVLDNMGVELVTDLCLLLFLSRFFNEVTIHVKKFPLFVSDTMEKDVHYALDTLSNDEKFPNTAFMAKQWKQLVQEGTWKIREDIYWILPLPYWIMPNNLLEEMKKSSFVFFKGDANYRRCLGDLRFNFWEPSKHVLSYFPFRVLALRCLKSPLCCGVSKDVVEELNRRNPDWKLSSYSVHKQGKWEDVEEKEMLLWHSSG</sequence>
<feature type="compositionally biased region" description="Polar residues" evidence="9">
    <location>
        <begin position="312"/>
        <end position="333"/>
    </location>
</feature>
<accession>A0A1A8VS80</accession>
<dbReference type="Proteomes" id="UP000078546">
    <property type="component" value="Unassembled WGS sequence"/>
</dbReference>
<evidence type="ECO:0000256" key="4">
    <source>
        <dbReference type="ARBA" id="ARBA00009519"/>
    </source>
</evidence>
<organism evidence="11 12">
    <name type="scientific">Plasmodium ovale curtisi</name>
    <dbReference type="NCBI Taxonomy" id="864141"/>
    <lineage>
        <taxon>Eukaryota</taxon>
        <taxon>Sar</taxon>
        <taxon>Alveolata</taxon>
        <taxon>Apicomplexa</taxon>
        <taxon>Aconoidasida</taxon>
        <taxon>Haemosporida</taxon>
        <taxon>Plasmodiidae</taxon>
        <taxon>Plasmodium</taxon>
        <taxon>Plasmodium (Plasmodium)</taxon>
    </lineage>
</organism>
<keyword evidence="7" id="KW-0464">Manganese</keyword>
<dbReference type="FunFam" id="3.40.50.10880:FF:000007">
    <property type="entry name" value="DUF89 domain protein"/>
    <property type="match status" value="1"/>
</dbReference>
<feature type="compositionally biased region" description="Basic and acidic residues" evidence="9">
    <location>
        <begin position="302"/>
        <end position="311"/>
    </location>
</feature>
<dbReference type="AlphaFoldDB" id="A0A1A8VS80"/>
<keyword evidence="6" id="KW-0378">Hydrolase</keyword>
<dbReference type="EMBL" id="FLQV01000114">
    <property type="protein sequence ID" value="SBS81670.1"/>
    <property type="molecule type" value="Genomic_DNA"/>
</dbReference>
<dbReference type="InterPro" id="IPR036075">
    <property type="entry name" value="ARMT-1-like_metal-bd_sf"/>
</dbReference>
<feature type="domain" description="Damage-control phosphatase ARMT1-like metal-binding" evidence="10">
    <location>
        <begin position="591"/>
        <end position="975"/>
    </location>
</feature>
<dbReference type="InterPro" id="IPR039763">
    <property type="entry name" value="ARMT1"/>
</dbReference>
<comment type="similarity">
    <text evidence="4">Belongs to the damage-control phosphatase family. Sugar phosphate phosphatase III subfamily.</text>
</comment>
<reference evidence="12" key="1">
    <citation type="submission" date="2016-05" db="EMBL/GenBank/DDBJ databases">
        <authorList>
            <person name="Naeem Raeece"/>
        </authorList>
    </citation>
    <scope>NUCLEOTIDE SEQUENCE [LARGE SCALE GENOMIC DNA]</scope>
</reference>
<dbReference type="SUPFAM" id="SSF111321">
    <property type="entry name" value="AF1104-like"/>
    <property type="match status" value="1"/>
</dbReference>
<comment type="catalytic activity">
    <reaction evidence="1">
        <text>beta-D-fructose 1-phosphate + H2O = D-fructose + phosphate</text>
        <dbReference type="Rhea" id="RHEA:35603"/>
        <dbReference type="ChEBI" id="CHEBI:15377"/>
        <dbReference type="ChEBI" id="CHEBI:37721"/>
        <dbReference type="ChEBI" id="CHEBI:43474"/>
        <dbReference type="ChEBI" id="CHEBI:138881"/>
    </reaction>
</comment>
<feature type="compositionally biased region" description="Basic and acidic residues" evidence="9">
    <location>
        <begin position="110"/>
        <end position="119"/>
    </location>
</feature>
<feature type="region of interest" description="Disordered" evidence="9">
    <location>
        <begin position="502"/>
        <end position="531"/>
    </location>
</feature>
<dbReference type="PANTHER" id="PTHR12260:SF6">
    <property type="entry name" value="DAMAGE-CONTROL PHOSPHATASE ARMT1"/>
    <property type="match status" value="1"/>
</dbReference>
<evidence type="ECO:0000256" key="5">
    <source>
        <dbReference type="ARBA" id="ARBA00022723"/>
    </source>
</evidence>
<evidence type="ECO:0000313" key="12">
    <source>
        <dbReference type="Proteomes" id="UP000078546"/>
    </source>
</evidence>
<feature type="compositionally biased region" description="Basic and acidic residues" evidence="9">
    <location>
        <begin position="69"/>
        <end position="79"/>
    </location>
</feature>
<gene>
    <name evidence="11" type="ORF">POVCU1_005990</name>
</gene>
<dbReference type="GO" id="GO:0016791">
    <property type="term" value="F:phosphatase activity"/>
    <property type="evidence" value="ECO:0007669"/>
    <property type="project" value="TreeGrafter"/>
</dbReference>
<evidence type="ECO:0000259" key="10">
    <source>
        <dbReference type="Pfam" id="PF01937"/>
    </source>
</evidence>
<evidence type="ECO:0000256" key="8">
    <source>
        <dbReference type="ARBA" id="ARBA00048809"/>
    </source>
</evidence>